<protein>
    <submittedName>
        <fullName evidence="2">Uncharacterized protein</fullName>
    </submittedName>
</protein>
<reference evidence="2" key="1">
    <citation type="submission" date="2023-03" db="EMBL/GenBank/DDBJ databases">
        <title>Actinoallomurus iriomotensis NBRC 103681.</title>
        <authorList>
            <person name="Ichikawa N."/>
            <person name="Sato H."/>
            <person name="Tonouchi N."/>
        </authorList>
    </citation>
    <scope>NUCLEOTIDE SEQUENCE</scope>
    <source>
        <strain evidence="2">NBRC 103681</strain>
    </source>
</reference>
<dbReference type="Proteomes" id="UP001165135">
    <property type="component" value="Unassembled WGS sequence"/>
</dbReference>
<evidence type="ECO:0000313" key="3">
    <source>
        <dbReference type="Proteomes" id="UP001165135"/>
    </source>
</evidence>
<sequence>MGGFVALIIVLLFVAGVVVAGTVVLFRALGAASMKAERRRLDALYAWTMASGWRMHEGDAATRWRPRLAHLRGFRMRRFAYGTVGVLPVTAADCRYETTSTNSQGTQTIEVNLAVFVATLPGMWPEITVGNRSLGSRVLQSLGGHSGTEIGHPEFDRRFRVDAADPYAARALLSPALIDAHLRDQAPNWSISGGELMVVERHRLTPEHIPPGVDRLRRLAAVLGVPS</sequence>
<proteinExistence type="predicted"/>
<dbReference type="RefSeq" id="WP_285616649.1">
    <property type="nucleotide sequence ID" value="NZ_BSTJ01000001.1"/>
</dbReference>
<name>A0A9W6R9D0_9ACTN</name>
<dbReference type="AlphaFoldDB" id="A0A9W6R9D0"/>
<feature type="transmembrane region" description="Helical" evidence="1">
    <location>
        <begin position="6"/>
        <end position="30"/>
    </location>
</feature>
<comment type="caution">
    <text evidence="2">The sequence shown here is derived from an EMBL/GenBank/DDBJ whole genome shotgun (WGS) entry which is preliminary data.</text>
</comment>
<dbReference type="EMBL" id="BSTJ01000001">
    <property type="protein sequence ID" value="GLY71741.1"/>
    <property type="molecule type" value="Genomic_DNA"/>
</dbReference>
<evidence type="ECO:0000256" key="1">
    <source>
        <dbReference type="SAM" id="Phobius"/>
    </source>
</evidence>
<keyword evidence="1" id="KW-1133">Transmembrane helix</keyword>
<accession>A0A9W6R9D0</accession>
<keyword evidence="1" id="KW-0812">Transmembrane</keyword>
<gene>
    <name evidence="2" type="ORF">Airi01_000080</name>
</gene>
<keyword evidence="1" id="KW-0472">Membrane</keyword>
<evidence type="ECO:0000313" key="2">
    <source>
        <dbReference type="EMBL" id="GLY71741.1"/>
    </source>
</evidence>
<organism evidence="2 3">
    <name type="scientific">Actinoallomurus iriomotensis</name>
    <dbReference type="NCBI Taxonomy" id="478107"/>
    <lineage>
        <taxon>Bacteria</taxon>
        <taxon>Bacillati</taxon>
        <taxon>Actinomycetota</taxon>
        <taxon>Actinomycetes</taxon>
        <taxon>Streptosporangiales</taxon>
        <taxon>Thermomonosporaceae</taxon>
        <taxon>Actinoallomurus</taxon>
    </lineage>
</organism>